<comment type="cofactor">
    <cofactor evidence="1">
        <name>[4Fe-4S] cluster</name>
        <dbReference type="ChEBI" id="CHEBI:49883"/>
    </cofactor>
</comment>
<dbReference type="GO" id="GO:0046872">
    <property type="term" value="F:metal ion binding"/>
    <property type="evidence" value="ECO:0007669"/>
    <property type="project" value="UniProtKB-KW"/>
</dbReference>
<dbReference type="AlphaFoldDB" id="A0A817BAH5"/>
<evidence type="ECO:0000256" key="6">
    <source>
        <dbReference type="ARBA" id="ARBA00023004"/>
    </source>
</evidence>
<dbReference type="GO" id="GO:0006269">
    <property type="term" value="P:DNA replication, synthesis of primer"/>
    <property type="evidence" value="ECO:0007669"/>
    <property type="project" value="UniProtKB-KW"/>
</dbReference>
<keyword evidence="7" id="KW-0411">Iron-sulfur</keyword>
<evidence type="ECO:0000256" key="3">
    <source>
        <dbReference type="ARBA" id="ARBA00022515"/>
    </source>
</evidence>
<keyword evidence="6" id="KW-0408">Iron</keyword>
<keyword evidence="5" id="KW-0479">Metal-binding</keyword>
<evidence type="ECO:0000256" key="1">
    <source>
        <dbReference type="ARBA" id="ARBA00001966"/>
    </source>
</evidence>
<dbReference type="InterPro" id="IPR058560">
    <property type="entry name" value="DNA_primase_C"/>
</dbReference>
<feature type="domain" description="DNA primase large subunit C-terminal" evidence="8">
    <location>
        <begin position="62"/>
        <end position="119"/>
    </location>
</feature>
<name>A0A817BAH5_BRANA</name>
<keyword evidence="4" id="KW-0235">DNA replication</keyword>
<dbReference type="PANTHER" id="PTHR10537:SF3">
    <property type="entry name" value="DNA PRIMASE LARGE SUBUNIT"/>
    <property type="match status" value="1"/>
</dbReference>
<evidence type="ECO:0000256" key="2">
    <source>
        <dbReference type="ARBA" id="ARBA00022485"/>
    </source>
</evidence>
<gene>
    <name evidence="9" type="ORF">DARMORV10_A10P10750.1</name>
</gene>
<organism evidence="9">
    <name type="scientific">Brassica napus</name>
    <name type="common">Rape</name>
    <dbReference type="NCBI Taxonomy" id="3708"/>
    <lineage>
        <taxon>Eukaryota</taxon>
        <taxon>Viridiplantae</taxon>
        <taxon>Streptophyta</taxon>
        <taxon>Embryophyta</taxon>
        <taxon>Tracheophyta</taxon>
        <taxon>Spermatophyta</taxon>
        <taxon>Magnoliopsida</taxon>
        <taxon>eudicotyledons</taxon>
        <taxon>Gunneridae</taxon>
        <taxon>Pentapetalae</taxon>
        <taxon>rosids</taxon>
        <taxon>malvids</taxon>
        <taxon>Brassicales</taxon>
        <taxon>Brassicaceae</taxon>
        <taxon>Brassiceae</taxon>
        <taxon>Brassica</taxon>
    </lineage>
</organism>
<protein>
    <submittedName>
        <fullName evidence="9">(rape) hypothetical protein</fullName>
    </submittedName>
</protein>
<dbReference type="Proteomes" id="UP001295469">
    <property type="component" value="Chromosome A10"/>
</dbReference>
<reference evidence="9" key="1">
    <citation type="submission" date="2021-01" db="EMBL/GenBank/DDBJ databases">
        <authorList>
            <consortium name="Genoscope - CEA"/>
            <person name="William W."/>
        </authorList>
    </citation>
    <scope>NUCLEOTIDE SEQUENCE</scope>
</reference>
<evidence type="ECO:0000256" key="5">
    <source>
        <dbReference type="ARBA" id="ARBA00022723"/>
    </source>
</evidence>
<evidence type="ECO:0000259" key="8">
    <source>
        <dbReference type="Pfam" id="PF04104"/>
    </source>
</evidence>
<dbReference type="GO" id="GO:0051539">
    <property type="term" value="F:4 iron, 4 sulfur cluster binding"/>
    <property type="evidence" value="ECO:0007669"/>
    <property type="project" value="UniProtKB-KW"/>
</dbReference>
<dbReference type="EMBL" id="HG994364">
    <property type="protein sequence ID" value="CAF2324815.1"/>
    <property type="molecule type" value="Genomic_DNA"/>
</dbReference>
<sequence length="281" mass="31711">MGLSSRGMEGVIDQVRNKHYQLACTMTFEAVYGTSCDAGINHPNQYFEESRKILKSKTPLLREDNLRAALGRMGLSSRGMEGVIDQVRNKHYQLACTMTFEAVYGTSCDAGINHPNQYFEESRKILKSKTPLLREDNLRAALGRMGLSSRGMEGVIDQVRNKHYQLACTMTFEAVYGTSCDAGINHPNQYFEESRKILKSKTPLLREDNLRAALGRMGLSSRGMEGVIDQVRNKHYQLACTMTFEAVYGTSCDAGINHPNQYFEESRKILKSKTPLLRFKL</sequence>
<evidence type="ECO:0000313" key="9">
    <source>
        <dbReference type="EMBL" id="CAF2324815.1"/>
    </source>
</evidence>
<dbReference type="PANTHER" id="PTHR10537">
    <property type="entry name" value="DNA PRIMASE LARGE SUBUNIT"/>
    <property type="match status" value="1"/>
</dbReference>
<evidence type="ECO:0000256" key="7">
    <source>
        <dbReference type="ARBA" id="ARBA00023014"/>
    </source>
</evidence>
<dbReference type="InterPro" id="IPR007238">
    <property type="entry name" value="DNA_primase_lsu_euk/arc"/>
</dbReference>
<feature type="domain" description="DNA primase large subunit C-terminal" evidence="8">
    <location>
        <begin position="134"/>
        <end position="191"/>
    </location>
</feature>
<feature type="domain" description="DNA primase large subunit C-terminal" evidence="8">
    <location>
        <begin position="206"/>
        <end position="263"/>
    </location>
</feature>
<dbReference type="Pfam" id="PF04104">
    <property type="entry name" value="DNA_primase_lrg"/>
    <property type="match status" value="4"/>
</dbReference>
<accession>A0A817BAH5</accession>
<evidence type="ECO:0000256" key="4">
    <source>
        <dbReference type="ARBA" id="ARBA00022705"/>
    </source>
</evidence>
<keyword evidence="3" id="KW-0639">Primosome</keyword>
<keyword evidence="2" id="KW-0004">4Fe-4S</keyword>
<proteinExistence type="predicted"/>
<feature type="domain" description="DNA primase large subunit C-terminal" evidence="8">
    <location>
        <begin position="1"/>
        <end position="47"/>
    </location>
</feature>